<proteinExistence type="predicted"/>
<organism evidence="1 2">
    <name type="scientific">Trichoglossum hirsutum</name>
    <dbReference type="NCBI Taxonomy" id="265104"/>
    <lineage>
        <taxon>Eukaryota</taxon>
        <taxon>Fungi</taxon>
        <taxon>Dikarya</taxon>
        <taxon>Ascomycota</taxon>
        <taxon>Pezizomycotina</taxon>
        <taxon>Geoglossomycetes</taxon>
        <taxon>Geoglossales</taxon>
        <taxon>Geoglossaceae</taxon>
        <taxon>Trichoglossum</taxon>
    </lineage>
</organism>
<evidence type="ECO:0000313" key="2">
    <source>
        <dbReference type="Proteomes" id="UP000750711"/>
    </source>
</evidence>
<reference evidence="1" key="1">
    <citation type="submission" date="2021-03" db="EMBL/GenBank/DDBJ databases">
        <title>Comparative genomics and phylogenomic investigation of the class Geoglossomycetes provide insights into ecological specialization and systematics.</title>
        <authorList>
            <person name="Melie T."/>
            <person name="Pirro S."/>
            <person name="Miller A.N."/>
            <person name="Quandt A."/>
        </authorList>
    </citation>
    <scope>NUCLEOTIDE SEQUENCE</scope>
    <source>
        <strain evidence="1">CAQ_001_2017</strain>
    </source>
</reference>
<comment type="caution">
    <text evidence="1">The sequence shown here is derived from an EMBL/GenBank/DDBJ whole genome shotgun (WGS) entry which is preliminary data.</text>
</comment>
<accession>A0A9P8LAF6</accession>
<name>A0A9P8LAF6_9PEZI</name>
<dbReference type="Proteomes" id="UP000750711">
    <property type="component" value="Unassembled WGS sequence"/>
</dbReference>
<gene>
    <name evidence="1" type="ORF">GP486_004815</name>
</gene>
<protein>
    <submittedName>
        <fullName evidence="1">Uncharacterized protein</fullName>
    </submittedName>
</protein>
<sequence>MEENKQPTKPTTIASELSEQHVKKALAETFSVSYFGAAEESVAIEERKNFDDAVALLWDTQDAVIRRILQVVAQNIKAQGFRTKFTIPSGPFLNLKELYNYLGKEGVENIPKIYDNTEASLKGEFETSRAMGLCSSLTYKYGDPRRLIFICKADRGRKLYTVGELAATIIHEYTHFVLGVVYGNNYEPYPMGDKEVSQRERDFLVFFGIHSHLKDARSGALPDSYEHMLQEIEEDGELMTHSNVAFGKPLADAMKTCLLSWKEMFAGSQMVGARDETRPKKEMLPYFVEMYFHVVRYGLSFEWLENRLAKVGFNSLFTYITKPLYPDLDGELLIYSKGK</sequence>
<dbReference type="EMBL" id="JAGHQM010000818">
    <property type="protein sequence ID" value="KAH0558527.1"/>
    <property type="molecule type" value="Genomic_DNA"/>
</dbReference>
<evidence type="ECO:0000313" key="1">
    <source>
        <dbReference type="EMBL" id="KAH0558527.1"/>
    </source>
</evidence>
<dbReference type="AlphaFoldDB" id="A0A9P8LAF6"/>
<keyword evidence="2" id="KW-1185">Reference proteome</keyword>